<keyword evidence="2" id="KW-0812">Transmembrane</keyword>
<feature type="transmembrane region" description="Helical" evidence="2">
    <location>
        <begin position="251"/>
        <end position="268"/>
    </location>
</feature>
<keyword evidence="2" id="KW-0472">Membrane</keyword>
<dbReference type="InterPro" id="IPR010419">
    <property type="entry name" value="CO_DH_gsu"/>
</dbReference>
<keyword evidence="4" id="KW-1185">Reference proteome</keyword>
<evidence type="ECO:0000313" key="3">
    <source>
        <dbReference type="EMBL" id="SAL20646.1"/>
    </source>
</evidence>
<proteinExistence type="predicted"/>
<keyword evidence="2" id="KW-1133">Transmembrane helix</keyword>
<dbReference type="RefSeq" id="WP_087643024.1">
    <property type="nucleotide sequence ID" value="NZ_FCON02000005.1"/>
</dbReference>
<reference evidence="3" key="1">
    <citation type="submission" date="2016-01" db="EMBL/GenBank/DDBJ databases">
        <authorList>
            <person name="Peeters C."/>
        </authorList>
    </citation>
    <scope>NUCLEOTIDE SEQUENCE [LARGE SCALE GENOMIC DNA]</scope>
    <source>
        <strain evidence="3">LMG 22940</strain>
    </source>
</reference>
<dbReference type="OrthoDB" id="9087490at2"/>
<feature type="region of interest" description="Disordered" evidence="1">
    <location>
        <begin position="68"/>
        <end position="93"/>
    </location>
</feature>
<feature type="compositionally biased region" description="Low complexity" evidence="1">
    <location>
        <begin position="80"/>
        <end position="93"/>
    </location>
</feature>
<name>A0A158FL63_9BURK</name>
<dbReference type="EMBL" id="FCON02000005">
    <property type="protein sequence ID" value="SAL20646.1"/>
    <property type="molecule type" value="Genomic_DNA"/>
</dbReference>
<dbReference type="InterPro" id="IPR023393">
    <property type="entry name" value="START-like_dom_sf"/>
</dbReference>
<evidence type="ECO:0000313" key="4">
    <source>
        <dbReference type="Proteomes" id="UP000054770"/>
    </source>
</evidence>
<comment type="caution">
    <text evidence="3">The sequence shown here is derived from an EMBL/GenBank/DDBJ whole genome shotgun (WGS) entry which is preliminary data.</text>
</comment>
<dbReference type="Gene3D" id="3.30.530.20">
    <property type="match status" value="1"/>
</dbReference>
<dbReference type="Pfam" id="PF06240">
    <property type="entry name" value="COXG"/>
    <property type="match status" value="1"/>
</dbReference>
<evidence type="ECO:0000256" key="1">
    <source>
        <dbReference type="SAM" id="MobiDB-lite"/>
    </source>
</evidence>
<organism evidence="3 4">
    <name type="scientific">Caballeronia choica</name>
    <dbReference type="NCBI Taxonomy" id="326476"/>
    <lineage>
        <taxon>Bacteria</taxon>
        <taxon>Pseudomonadati</taxon>
        <taxon>Pseudomonadota</taxon>
        <taxon>Betaproteobacteria</taxon>
        <taxon>Burkholderiales</taxon>
        <taxon>Burkholderiaceae</taxon>
        <taxon>Caballeronia</taxon>
    </lineage>
</organism>
<protein>
    <submittedName>
        <fullName evidence="3">Carbon monoxide dehydrogenase subunit G</fullName>
    </submittedName>
</protein>
<sequence length="274" mass="29471">MEVTDALRVPLDPAHVREALGDLALLRASLDNCESFARLPGGEYALTMIVPLGALRARYEIRAHTAGRTRQAAHAEGEPDAASPAGASSSSSDNYARTLSFKARGEGVGSLRGQIAVALNPDATSESTWVEYTVWATVSGPLAGLPSRQIENSLREVADDFFSEFCEVVRAKHGLPSIRAQQEASSRRHVFLRPSTMSAAFSRRAGNPPRQLRAPAADAASGVLHHRLPGHGLGRHDRDHSDDPHPLGLPGWAWATMLVCIALFAFFAQRVGLQ</sequence>
<gene>
    <name evidence="3" type="ORF">AWB68_00769</name>
</gene>
<dbReference type="SUPFAM" id="SSF55961">
    <property type="entry name" value="Bet v1-like"/>
    <property type="match status" value="1"/>
</dbReference>
<evidence type="ECO:0000256" key="2">
    <source>
        <dbReference type="SAM" id="Phobius"/>
    </source>
</evidence>
<dbReference type="AlphaFoldDB" id="A0A158FL63"/>
<accession>A0A158FL63</accession>
<dbReference type="Proteomes" id="UP000054770">
    <property type="component" value="Unassembled WGS sequence"/>
</dbReference>